<protein>
    <submittedName>
        <fullName evidence="2">Uncharacterized protein</fullName>
    </submittedName>
</protein>
<feature type="chain" id="PRO_5043416962" evidence="1">
    <location>
        <begin position="24"/>
        <end position="205"/>
    </location>
</feature>
<evidence type="ECO:0000313" key="3">
    <source>
        <dbReference type="Proteomes" id="UP001432322"/>
    </source>
</evidence>
<accession>A0AAV5VAJ1</accession>
<name>A0AAV5VAJ1_9BILA</name>
<keyword evidence="1" id="KW-0732">Signal</keyword>
<dbReference type="EMBL" id="BTSY01000002">
    <property type="protein sequence ID" value="GMT15797.1"/>
    <property type="molecule type" value="Genomic_DNA"/>
</dbReference>
<dbReference type="AlphaFoldDB" id="A0AAV5VAJ1"/>
<sequence length="205" mass="23135">SSPITERMRLLPLVFIFLVIVIASQDSETKGDELKAEHFTFPPGTSGLVLPTFPDGSLLTFYFEHGQMNNNDESIGICFVTNTATKSCLVHQPTYPVSQREQLKAGIWTNPVHIRIKLNKVPTSAGWWRVDIYKMSHNKAFVFFQGFTASWVVTFRNTLNTAKLASINGYPTSANLNRDQLHISHKFPKDELRIINSSNFDIMTG</sequence>
<feature type="signal peptide" evidence="1">
    <location>
        <begin position="1"/>
        <end position="23"/>
    </location>
</feature>
<keyword evidence="3" id="KW-1185">Reference proteome</keyword>
<reference evidence="2" key="1">
    <citation type="submission" date="2023-10" db="EMBL/GenBank/DDBJ databases">
        <title>Genome assembly of Pristionchus species.</title>
        <authorList>
            <person name="Yoshida K."/>
            <person name="Sommer R.J."/>
        </authorList>
    </citation>
    <scope>NUCLEOTIDE SEQUENCE</scope>
    <source>
        <strain evidence="2">RS5133</strain>
    </source>
</reference>
<evidence type="ECO:0000313" key="2">
    <source>
        <dbReference type="EMBL" id="GMT15797.1"/>
    </source>
</evidence>
<feature type="non-terminal residue" evidence="2">
    <location>
        <position position="205"/>
    </location>
</feature>
<gene>
    <name evidence="2" type="ORF">PFISCL1PPCAC_7094</name>
</gene>
<feature type="non-terminal residue" evidence="2">
    <location>
        <position position="1"/>
    </location>
</feature>
<dbReference type="Proteomes" id="UP001432322">
    <property type="component" value="Unassembled WGS sequence"/>
</dbReference>
<comment type="caution">
    <text evidence="2">The sequence shown here is derived from an EMBL/GenBank/DDBJ whole genome shotgun (WGS) entry which is preliminary data.</text>
</comment>
<proteinExistence type="predicted"/>
<organism evidence="2 3">
    <name type="scientific">Pristionchus fissidentatus</name>
    <dbReference type="NCBI Taxonomy" id="1538716"/>
    <lineage>
        <taxon>Eukaryota</taxon>
        <taxon>Metazoa</taxon>
        <taxon>Ecdysozoa</taxon>
        <taxon>Nematoda</taxon>
        <taxon>Chromadorea</taxon>
        <taxon>Rhabditida</taxon>
        <taxon>Rhabditina</taxon>
        <taxon>Diplogasteromorpha</taxon>
        <taxon>Diplogasteroidea</taxon>
        <taxon>Neodiplogasteridae</taxon>
        <taxon>Pristionchus</taxon>
    </lineage>
</organism>
<evidence type="ECO:0000256" key="1">
    <source>
        <dbReference type="SAM" id="SignalP"/>
    </source>
</evidence>